<keyword evidence="1" id="KW-0472">Membrane</keyword>
<name>A0A075FLA7_9ARCH</name>
<keyword evidence="1" id="KW-1133">Transmembrane helix</keyword>
<dbReference type="EMBL" id="KF900363">
    <property type="protein sequence ID" value="AIE92340.1"/>
    <property type="molecule type" value="Genomic_DNA"/>
</dbReference>
<feature type="transmembrane region" description="Helical" evidence="1">
    <location>
        <begin position="72"/>
        <end position="92"/>
    </location>
</feature>
<dbReference type="InterPro" id="IPR012666">
    <property type="entry name" value="CbtA_put"/>
</dbReference>
<proteinExistence type="predicted"/>
<evidence type="ECO:0000256" key="1">
    <source>
        <dbReference type="SAM" id="Phobius"/>
    </source>
</evidence>
<dbReference type="Pfam" id="PF09490">
    <property type="entry name" value="CbtA"/>
    <property type="match status" value="1"/>
</dbReference>
<evidence type="ECO:0000313" key="2">
    <source>
        <dbReference type="EMBL" id="AIE92340.1"/>
    </source>
</evidence>
<feature type="transmembrane region" description="Helical" evidence="1">
    <location>
        <begin position="6"/>
        <end position="29"/>
    </location>
</feature>
<organism evidence="2">
    <name type="scientific">uncultured marine thaumarchaeote AD1000_21_H05</name>
    <dbReference type="NCBI Taxonomy" id="1455901"/>
    <lineage>
        <taxon>Archaea</taxon>
        <taxon>Nitrososphaerota</taxon>
        <taxon>environmental samples</taxon>
    </lineage>
</organism>
<reference evidence="2" key="1">
    <citation type="journal article" date="2014" name="Genome Biol. Evol.">
        <title>Pangenome evidence for extensive interdomain horizontal transfer affecting lineage core and shell genes in uncultured planktonic thaumarchaeota and euryarchaeota.</title>
        <authorList>
            <person name="Deschamps P."/>
            <person name="Zivanovic Y."/>
            <person name="Moreira D."/>
            <person name="Rodriguez-Valera F."/>
            <person name="Lopez-Garcia P."/>
        </authorList>
    </citation>
    <scope>NUCLEOTIDE SEQUENCE</scope>
</reference>
<accession>A0A075FLA7</accession>
<dbReference type="AlphaFoldDB" id="A0A075FLA7"/>
<keyword evidence="1" id="KW-0812">Transmembrane</keyword>
<protein>
    <submittedName>
        <fullName evidence="2">Uncharacterized protein</fullName>
    </submittedName>
</protein>
<sequence>MNAGYFIVIVLVSGFIAGTIHGAVNLAIVEPYLDEAIGIENQVLFKSGEAEDTPQFWVEYNSYRDWQKSGQLLAGGILGMSIGALFGVVFAYSRNSLPEGHTVKKHLFLLQSCGLLFS</sequence>